<sequence>MHAIHTKYLHRFLLGANYYHLLYSDESISVAVLNQPFAINATGSSLYHGVNIYADDDPTERLHVFTNLSFQSSTFVQYSVSGISYSGRPVSNIANATANVGGSYGFRFGGTLVRPRFWYQYVGKQYLFNDFTAAPTGHAMPSYGTLNASVRITRFMPSSVSALRSVTMSLVATNLLNKRYNVAEYITAGGYFGPASADQVLGFPAPRL</sequence>
<dbReference type="InterPro" id="IPR000531">
    <property type="entry name" value="Beta-barrel_TonB"/>
</dbReference>
<organism evidence="5">
    <name type="scientific">mine drainage metagenome</name>
    <dbReference type="NCBI Taxonomy" id="410659"/>
    <lineage>
        <taxon>unclassified sequences</taxon>
        <taxon>metagenomes</taxon>
        <taxon>ecological metagenomes</taxon>
    </lineage>
</organism>
<reference evidence="5" key="1">
    <citation type="submission" date="2013-08" db="EMBL/GenBank/DDBJ databases">
        <authorList>
            <person name="Mendez C."/>
            <person name="Richter M."/>
            <person name="Ferrer M."/>
            <person name="Sanchez J."/>
        </authorList>
    </citation>
    <scope>NUCLEOTIDE SEQUENCE</scope>
</reference>
<protein>
    <submittedName>
        <fullName evidence="5">TonB-dependent receptor</fullName>
    </submittedName>
</protein>
<comment type="subcellular location">
    <subcellularLocation>
        <location evidence="1">Cell outer membrane</location>
    </subcellularLocation>
</comment>
<accession>T0ZP87</accession>
<evidence type="ECO:0000259" key="4">
    <source>
        <dbReference type="Pfam" id="PF00593"/>
    </source>
</evidence>
<dbReference type="Pfam" id="PF00593">
    <property type="entry name" value="TonB_dep_Rec_b-barrel"/>
    <property type="match status" value="1"/>
</dbReference>
<name>T0ZP87_9ZZZZ</name>
<reference evidence="5" key="2">
    <citation type="journal article" date="2014" name="ISME J.">
        <title>Microbial stratification in low pH oxic and suboxic macroscopic growths along an acid mine drainage.</title>
        <authorList>
            <person name="Mendez-Garcia C."/>
            <person name="Mesa V."/>
            <person name="Sprenger R.R."/>
            <person name="Richter M."/>
            <person name="Diez M.S."/>
            <person name="Solano J."/>
            <person name="Bargiela R."/>
            <person name="Golyshina O.V."/>
            <person name="Manteca A."/>
            <person name="Ramos J.L."/>
            <person name="Gallego J.R."/>
            <person name="Llorente I."/>
            <person name="Martins Dos Santos V.A."/>
            <person name="Jensen O.N."/>
            <person name="Pelaez A.I."/>
            <person name="Sanchez J."/>
            <person name="Ferrer M."/>
        </authorList>
    </citation>
    <scope>NUCLEOTIDE SEQUENCE</scope>
</reference>
<dbReference type="EMBL" id="AUZZ01005310">
    <property type="protein sequence ID" value="EQD50116.1"/>
    <property type="molecule type" value="Genomic_DNA"/>
</dbReference>
<comment type="caution">
    <text evidence="5">The sequence shown here is derived from an EMBL/GenBank/DDBJ whole genome shotgun (WGS) entry which is preliminary data.</text>
</comment>
<evidence type="ECO:0000256" key="3">
    <source>
        <dbReference type="ARBA" id="ARBA00023237"/>
    </source>
</evidence>
<keyword evidence="2" id="KW-0472">Membrane</keyword>
<feature type="domain" description="TonB-dependent receptor-like beta-barrel" evidence="4">
    <location>
        <begin position="7"/>
        <end position="174"/>
    </location>
</feature>
<evidence type="ECO:0000256" key="2">
    <source>
        <dbReference type="ARBA" id="ARBA00023136"/>
    </source>
</evidence>
<keyword evidence="3" id="KW-0998">Cell outer membrane</keyword>
<dbReference type="Gene3D" id="2.40.170.20">
    <property type="entry name" value="TonB-dependent receptor, beta-barrel domain"/>
    <property type="match status" value="1"/>
</dbReference>
<keyword evidence="5" id="KW-0675">Receptor</keyword>
<dbReference type="GO" id="GO:0009279">
    <property type="term" value="C:cell outer membrane"/>
    <property type="evidence" value="ECO:0007669"/>
    <property type="project" value="UniProtKB-SubCell"/>
</dbReference>
<dbReference type="InterPro" id="IPR036942">
    <property type="entry name" value="Beta-barrel_TonB_sf"/>
</dbReference>
<dbReference type="AlphaFoldDB" id="T0ZP87"/>
<evidence type="ECO:0000256" key="1">
    <source>
        <dbReference type="ARBA" id="ARBA00004442"/>
    </source>
</evidence>
<proteinExistence type="predicted"/>
<gene>
    <name evidence="5" type="ORF">B2A_07417</name>
</gene>
<evidence type="ECO:0000313" key="5">
    <source>
        <dbReference type="EMBL" id="EQD50116.1"/>
    </source>
</evidence>
<dbReference type="SUPFAM" id="SSF56935">
    <property type="entry name" value="Porins"/>
    <property type="match status" value="1"/>
</dbReference>